<keyword evidence="1" id="KW-1133">Transmembrane helix</keyword>
<gene>
    <name evidence="2" type="ORF">CHH28_03600</name>
</gene>
<evidence type="ECO:0000256" key="1">
    <source>
        <dbReference type="SAM" id="Phobius"/>
    </source>
</evidence>
<keyword evidence="1" id="KW-0472">Membrane</keyword>
<dbReference type="Proteomes" id="UP000202440">
    <property type="component" value="Chromosome"/>
</dbReference>
<reference evidence="2 3" key="1">
    <citation type="submission" date="2017-07" db="EMBL/GenBank/DDBJ databases">
        <title>Annotated genome sequence of Bacterioplanes sanyensis isolated from Red Sea.</title>
        <authorList>
            <person name="Rehman Z.U."/>
        </authorList>
    </citation>
    <scope>NUCLEOTIDE SEQUENCE [LARGE SCALE GENOMIC DNA]</scope>
    <source>
        <strain evidence="2 3">NV9</strain>
    </source>
</reference>
<feature type="transmembrane region" description="Helical" evidence="1">
    <location>
        <begin position="20"/>
        <end position="44"/>
    </location>
</feature>
<dbReference type="EMBL" id="CP022530">
    <property type="protein sequence ID" value="ASP37814.1"/>
    <property type="molecule type" value="Genomic_DNA"/>
</dbReference>
<keyword evidence="3" id="KW-1185">Reference proteome</keyword>
<accession>A0A222FH53</accession>
<dbReference type="RefSeq" id="WP_094059023.1">
    <property type="nucleotide sequence ID" value="NZ_CP022530.1"/>
</dbReference>
<keyword evidence="1" id="KW-0812">Transmembrane</keyword>
<sequence length="92" mass="9979">MPDASSLPANKKYNKKMVNIGSVVFGSLFVVVGFIAAYFTFFIAGQGESLVFRLLMAIAFFAMFCGVGGAMIWSSLKNADLQRDLEAVSQLL</sequence>
<feature type="transmembrane region" description="Helical" evidence="1">
    <location>
        <begin position="50"/>
        <end position="73"/>
    </location>
</feature>
<dbReference type="AlphaFoldDB" id="A0A222FH53"/>
<dbReference type="KEGG" id="bsan:CHH28_03600"/>
<evidence type="ECO:0000313" key="2">
    <source>
        <dbReference type="EMBL" id="ASP37814.1"/>
    </source>
</evidence>
<protein>
    <submittedName>
        <fullName evidence="2">Uncharacterized protein</fullName>
    </submittedName>
</protein>
<evidence type="ECO:0000313" key="3">
    <source>
        <dbReference type="Proteomes" id="UP000202440"/>
    </source>
</evidence>
<proteinExistence type="predicted"/>
<name>A0A222FH53_9GAMM</name>
<organism evidence="2 3">
    <name type="scientific">Bacterioplanes sanyensis</name>
    <dbReference type="NCBI Taxonomy" id="1249553"/>
    <lineage>
        <taxon>Bacteria</taxon>
        <taxon>Pseudomonadati</taxon>
        <taxon>Pseudomonadota</taxon>
        <taxon>Gammaproteobacteria</taxon>
        <taxon>Oceanospirillales</taxon>
        <taxon>Oceanospirillaceae</taxon>
        <taxon>Bacterioplanes</taxon>
    </lineage>
</organism>